<protein>
    <submittedName>
        <fullName evidence="2">Uncharacterized protein</fullName>
    </submittedName>
</protein>
<organism evidence="2 3">
    <name type="scientific">Capsicum baccatum</name>
    <name type="common">Peruvian pepper</name>
    <dbReference type="NCBI Taxonomy" id="33114"/>
    <lineage>
        <taxon>Eukaryota</taxon>
        <taxon>Viridiplantae</taxon>
        <taxon>Streptophyta</taxon>
        <taxon>Embryophyta</taxon>
        <taxon>Tracheophyta</taxon>
        <taxon>Spermatophyta</taxon>
        <taxon>Magnoliopsida</taxon>
        <taxon>eudicotyledons</taxon>
        <taxon>Gunneridae</taxon>
        <taxon>Pentapetalae</taxon>
        <taxon>asterids</taxon>
        <taxon>lamiids</taxon>
        <taxon>Solanales</taxon>
        <taxon>Solanaceae</taxon>
        <taxon>Solanoideae</taxon>
        <taxon>Capsiceae</taxon>
        <taxon>Capsicum</taxon>
    </lineage>
</organism>
<dbReference type="OrthoDB" id="1930751at2759"/>
<dbReference type="STRING" id="33114.A0A2G2W7G9"/>
<comment type="caution">
    <text evidence="2">The sequence shown here is derived from an EMBL/GenBank/DDBJ whole genome shotgun (WGS) entry which is preliminary data.</text>
</comment>
<feature type="region of interest" description="Disordered" evidence="1">
    <location>
        <begin position="1"/>
        <end position="23"/>
    </location>
</feature>
<evidence type="ECO:0000313" key="2">
    <source>
        <dbReference type="EMBL" id="PHT41185.1"/>
    </source>
</evidence>
<keyword evidence="3" id="KW-1185">Reference proteome</keyword>
<accession>A0A2G2W7G9</accession>
<dbReference type="AlphaFoldDB" id="A0A2G2W7G9"/>
<evidence type="ECO:0000313" key="3">
    <source>
        <dbReference type="Proteomes" id="UP000224567"/>
    </source>
</evidence>
<evidence type="ECO:0000256" key="1">
    <source>
        <dbReference type="SAM" id="MobiDB-lite"/>
    </source>
</evidence>
<name>A0A2G2W7G9_CAPBA</name>
<reference evidence="3" key="2">
    <citation type="journal article" date="2017" name="J. Anim. Genet.">
        <title>Multiple reference genome sequences of hot pepper reveal the massive evolution of plant disease resistance genes by retroduplication.</title>
        <authorList>
            <person name="Kim S."/>
            <person name="Park J."/>
            <person name="Yeom S.-I."/>
            <person name="Kim Y.-M."/>
            <person name="Seo E."/>
            <person name="Kim K.-T."/>
            <person name="Kim M.-S."/>
            <person name="Lee J.M."/>
            <person name="Cheong K."/>
            <person name="Shin H.-S."/>
            <person name="Kim S.-B."/>
            <person name="Han K."/>
            <person name="Lee J."/>
            <person name="Park M."/>
            <person name="Lee H.-A."/>
            <person name="Lee H.-Y."/>
            <person name="Lee Y."/>
            <person name="Oh S."/>
            <person name="Lee J.H."/>
            <person name="Choi E."/>
            <person name="Choi E."/>
            <person name="Lee S.E."/>
            <person name="Jeon J."/>
            <person name="Kim H."/>
            <person name="Choi G."/>
            <person name="Song H."/>
            <person name="Lee J."/>
            <person name="Lee S.-C."/>
            <person name="Kwon J.-K."/>
            <person name="Lee H.-Y."/>
            <person name="Koo N."/>
            <person name="Hong Y."/>
            <person name="Kim R.W."/>
            <person name="Kang W.-H."/>
            <person name="Huh J.H."/>
            <person name="Kang B.-C."/>
            <person name="Yang T.-J."/>
            <person name="Lee Y.-H."/>
            <person name="Bennetzen J.L."/>
            <person name="Choi D."/>
        </authorList>
    </citation>
    <scope>NUCLEOTIDE SEQUENCE [LARGE SCALE GENOMIC DNA]</scope>
    <source>
        <strain evidence="3">cv. PBC81</strain>
    </source>
</reference>
<feature type="region of interest" description="Disordered" evidence="1">
    <location>
        <begin position="47"/>
        <end position="71"/>
    </location>
</feature>
<feature type="compositionally biased region" description="Acidic residues" evidence="1">
    <location>
        <begin position="55"/>
        <end position="69"/>
    </location>
</feature>
<sequence>MVFQHDDSSETGEDEMAEASKVTEINSKRKKEYLVLTGWSAVSRHHYLQGKGEDGESCSDEDSSEDEENQTARGACASFIFGFMTFMSIEGFPSFGEDMKIHALYDILEKTT</sequence>
<dbReference type="EMBL" id="MLFT02000008">
    <property type="protein sequence ID" value="PHT41185.1"/>
    <property type="molecule type" value="Genomic_DNA"/>
</dbReference>
<gene>
    <name evidence="2" type="ORF">CQW23_20039</name>
</gene>
<dbReference type="Proteomes" id="UP000224567">
    <property type="component" value="Unassembled WGS sequence"/>
</dbReference>
<reference evidence="2 3" key="1">
    <citation type="journal article" date="2017" name="Genome Biol.">
        <title>New reference genome sequences of hot pepper reveal the massive evolution of plant disease-resistance genes by retroduplication.</title>
        <authorList>
            <person name="Kim S."/>
            <person name="Park J."/>
            <person name="Yeom S.I."/>
            <person name="Kim Y.M."/>
            <person name="Seo E."/>
            <person name="Kim K.T."/>
            <person name="Kim M.S."/>
            <person name="Lee J.M."/>
            <person name="Cheong K."/>
            <person name="Shin H.S."/>
            <person name="Kim S.B."/>
            <person name="Han K."/>
            <person name="Lee J."/>
            <person name="Park M."/>
            <person name="Lee H.A."/>
            <person name="Lee H.Y."/>
            <person name="Lee Y."/>
            <person name="Oh S."/>
            <person name="Lee J.H."/>
            <person name="Choi E."/>
            <person name="Choi E."/>
            <person name="Lee S.E."/>
            <person name="Jeon J."/>
            <person name="Kim H."/>
            <person name="Choi G."/>
            <person name="Song H."/>
            <person name="Lee J."/>
            <person name="Lee S.C."/>
            <person name="Kwon J.K."/>
            <person name="Lee H.Y."/>
            <person name="Koo N."/>
            <person name="Hong Y."/>
            <person name="Kim R.W."/>
            <person name="Kang W.H."/>
            <person name="Huh J.H."/>
            <person name="Kang B.C."/>
            <person name="Yang T.J."/>
            <person name="Lee Y.H."/>
            <person name="Bennetzen J.L."/>
            <person name="Choi D."/>
        </authorList>
    </citation>
    <scope>NUCLEOTIDE SEQUENCE [LARGE SCALE GENOMIC DNA]</scope>
    <source>
        <strain evidence="3">cv. PBC81</strain>
    </source>
</reference>
<proteinExistence type="predicted"/>